<evidence type="ECO:0000256" key="2">
    <source>
        <dbReference type="ARBA" id="ARBA00022448"/>
    </source>
</evidence>
<evidence type="ECO:0000256" key="4">
    <source>
        <dbReference type="ARBA" id="ARBA00022692"/>
    </source>
</evidence>
<evidence type="ECO:0000313" key="12">
    <source>
        <dbReference type="Proteomes" id="UP000642920"/>
    </source>
</evidence>
<dbReference type="EMBL" id="JAERQG010000002">
    <property type="protein sequence ID" value="MBL0765731.1"/>
    <property type="molecule type" value="Genomic_DNA"/>
</dbReference>
<dbReference type="Pfam" id="PF13715">
    <property type="entry name" value="CarbopepD_reg_2"/>
    <property type="match status" value="1"/>
</dbReference>
<evidence type="ECO:0000256" key="3">
    <source>
        <dbReference type="ARBA" id="ARBA00022452"/>
    </source>
</evidence>
<dbReference type="InterPro" id="IPR036942">
    <property type="entry name" value="Beta-barrel_TonB_sf"/>
</dbReference>
<dbReference type="NCBIfam" id="TIGR04056">
    <property type="entry name" value="OMP_RagA_SusC"/>
    <property type="match status" value="1"/>
</dbReference>
<evidence type="ECO:0000259" key="10">
    <source>
        <dbReference type="Pfam" id="PF07715"/>
    </source>
</evidence>
<evidence type="ECO:0000313" key="11">
    <source>
        <dbReference type="EMBL" id="MBL0765731.1"/>
    </source>
</evidence>
<keyword evidence="4 8" id="KW-0812">Transmembrane</keyword>
<name>A0A937AB88_9BACT</name>
<dbReference type="GO" id="GO:0009279">
    <property type="term" value="C:cell outer membrane"/>
    <property type="evidence" value="ECO:0007669"/>
    <property type="project" value="UniProtKB-SubCell"/>
</dbReference>
<dbReference type="AlphaFoldDB" id="A0A937AB88"/>
<feature type="signal peptide" evidence="9">
    <location>
        <begin position="1"/>
        <end position="21"/>
    </location>
</feature>
<dbReference type="PROSITE" id="PS52016">
    <property type="entry name" value="TONB_DEPENDENT_REC_3"/>
    <property type="match status" value="1"/>
</dbReference>
<keyword evidence="3 8" id="KW-1134">Transmembrane beta strand</keyword>
<comment type="caution">
    <text evidence="11">The sequence shown here is derived from an EMBL/GenBank/DDBJ whole genome shotgun (WGS) entry which is preliminary data.</text>
</comment>
<dbReference type="PANTHER" id="PTHR30069:SF29">
    <property type="entry name" value="HEMOGLOBIN AND HEMOGLOBIN-HAPTOGLOBIN-BINDING PROTEIN 1-RELATED"/>
    <property type="match status" value="1"/>
</dbReference>
<comment type="similarity">
    <text evidence="8">Belongs to the TonB-dependent receptor family.</text>
</comment>
<dbReference type="InterPro" id="IPR008969">
    <property type="entry name" value="CarboxyPept-like_regulatory"/>
</dbReference>
<accession>A0A937AB88</accession>
<keyword evidence="7 8" id="KW-0998">Cell outer membrane</keyword>
<dbReference type="SUPFAM" id="SSF49464">
    <property type="entry name" value="Carboxypeptidase regulatory domain-like"/>
    <property type="match status" value="1"/>
</dbReference>
<keyword evidence="11" id="KW-0675">Receptor</keyword>
<dbReference type="Gene3D" id="2.60.40.1120">
    <property type="entry name" value="Carboxypeptidase-like, regulatory domain"/>
    <property type="match status" value="1"/>
</dbReference>
<dbReference type="RefSeq" id="WP_201920919.1">
    <property type="nucleotide sequence ID" value="NZ_JAERQG010000002.1"/>
</dbReference>
<dbReference type="Gene3D" id="2.40.170.20">
    <property type="entry name" value="TonB-dependent receptor, beta-barrel domain"/>
    <property type="match status" value="1"/>
</dbReference>
<evidence type="ECO:0000256" key="1">
    <source>
        <dbReference type="ARBA" id="ARBA00004571"/>
    </source>
</evidence>
<keyword evidence="5 9" id="KW-0732">Signal</keyword>
<feature type="chain" id="PRO_5037818968" evidence="9">
    <location>
        <begin position="22"/>
        <end position="1032"/>
    </location>
</feature>
<dbReference type="GO" id="GO:0015344">
    <property type="term" value="F:siderophore uptake transmembrane transporter activity"/>
    <property type="evidence" value="ECO:0007669"/>
    <property type="project" value="TreeGrafter"/>
</dbReference>
<dbReference type="Gene3D" id="2.170.130.10">
    <property type="entry name" value="TonB-dependent receptor, plug domain"/>
    <property type="match status" value="1"/>
</dbReference>
<dbReference type="Pfam" id="PF07715">
    <property type="entry name" value="Plug"/>
    <property type="match status" value="1"/>
</dbReference>
<keyword evidence="6 8" id="KW-0472">Membrane</keyword>
<dbReference type="GO" id="GO:0044718">
    <property type="term" value="P:siderophore transmembrane transport"/>
    <property type="evidence" value="ECO:0007669"/>
    <property type="project" value="TreeGrafter"/>
</dbReference>
<evidence type="ECO:0000256" key="6">
    <source>
        <dbReference type="ARBA" id="ARBA00023136"/>
    </source>
</evidence>
<dbReference type="Proteomes" id="UP000642920">
    <property type="component" value="Unassembled WGS sequence"/>
</dbReference>
<keyword evidence="12" id="KW-1185">Reference proteome</keyword>
<dbReference type="InterPro" id="IPR039426">
    <property type="entry name" value="TonB-dep_rcpt-like"/>
</dbReference>
<organism evidence="11 12">
    <name type="scientific">Marivirga atlantica</name>
    <dbReference type="NCBI Taxonomy" id="1548457"/>
    <lineage>
        <taxon>Bacteria</taxon>
        <taxon>Pseudomonadati</taxon>
        <taxon>Bacteroidota</taxon>
        <taxon>Cytophagia</taxon>
        <taxon>Cytophagales</taxon>
        <taxon>Marivirgaceae</taxon>
        <taxon>Marivirga</taxon>
    </lineage>
</organism>
<dbReference type="InterPro" id="IPR023997">
    <property type="entry name" value="TonB-dep_OMP_SusC/RagA_CS"/>
</dbReference>
<reference evidence="11" key="1">
    <citation type="submission" date="2021-01" db="EMBL/GenBank/DDBJ databases">
        <title>Marivirga sp. nov., isolated from intertidal surface sediments.</title>
        <authorList>
            <person name="Zhang M."/>
        </authorList>
    </citation>
    <scope>NUCLEOTIDE SEQUENCE</scope>
    <source>
        <strain evidence="11">SM1354</strain>
    </source>
</reference>
<proteinExistence type="inferred from homology"/>
<dbReference type="InterPro" id="IPR037066">
    <property type="entry name" value="Plug_dom_sf"/>
</dbReference>
<evidence type="ECO:0000256" key="9">
    <source>
        <dbReference type="SAM" id="SignalP"/>
    </source>
</evidence>
<dbReference type="InterPro" id="IPR023996">
    <property type="entry name" value="TonB-dep_OMP_SusC/RagA"/>
</dbReference>
<sequence length="1032" mass="111897">MKHKLLLMMLALVVSSSFAQAQSVSGTVKDAETSEPLPGASIQIKGTSRGATADLNGEFKLSANSGDVLVFSFIGYADKEISYNGQTNITVSLDLDISQLSEVVVVGYGTSTKKELTGATAKVNAQEIEERNVPRVDQALQGAVAGVNISTNSGAPGGSANINIRGISTNGDSGPLVIVDGIIYDSEGLNALNPADIESVNVLKDGTAGIYGVRAANGVIIIETKKGKKNTKPRLSLSGYYGVQRTAKTLDLLNATEYAVLKNEAFAANNQTVPFNNTNLGEGTDWQDKVFNDAPIQNYNISVSGGTEKTTYNIGGSYFGQEGIVGGDKALFERYNARVNFVTEILPKLKLTNVLLYTNEYSKSLPQGSIGSVLYNAANAYPTEPIKTDGRFSYLLNVSDVINPFAQIENTYNDSYVNKLVGKQELEYEISDHFTANARVGYNYAVVDYKEFGPLAWYGAGKAQNTAANADLDPTTVQIGDEVGGVTLERGARVTESKSSYLDYLVEGFLNYKKTFGSNHTVKSTAGFSFNEVSGSQVSGTGYGVPNNDVAFADLSLVTGIGNGYLNNTNSFQYLDRLNSIFLRGEYDYEKKYLFSGLIRRDGSTKFGSNNRFGYFGSLSAAWVISDEDFFDIEAIDFAKLRVSQGWTGNDQIQPYAYRASLNGEGQYVFDDVIVSGVALGRVPNPNLAWESTLQTNIGLDLTLFKNFDLATNYFIKTTTGLLFAPPQSATVGTGGAGTEPSFKNAGEVVNKGFELDLDYAFKPSKDFSFSVNYNFTYLQNEVTKVPGGVDFVPGTGFSVGGNVVTRLEQGFPIGYFIGYETDGIWQTAEEIASSPISQPGAQPGDFKYVDQNGDNEISFGDNSDRTMIGSPIPDFTMGLNVNANYKGIDLTANVTAVVGNEIIRNYERQQPYANQLAYNLNRWTGPGSTNEYPRLTTGLTTNTNFSDFYVEDGSYVRVRNIQIGYNFPQSIAEKMGMTKFRVYIGSVNPFTFTRYMGYDPDVGSSDPLSNGVDLGRYPQAKSLMGGFNIQF</sequence>
<dbReference type="SUPFAM" id="SSF56935">
    <property type="entry name" value="Porins"/>
    <property type="match status" value="1"/>
</dbReference>
<keyword evidence="2 8" id="KW-0813">Transport</keyword>
<evidence type="ECO:0000256" key="8">
    <source>
        <dbReference type="PROSITE-ProRule" id="PRU01360"/>
    </source>
</evidence>
<comment type="subcellular location">
    <subcellularLocation>
        <location evidence="1 8">Cell outer membrane</location>
        <topology evidence="1 8">Multi-pass membrane protein</topology>
    </subcellularLocation>
</comment>
<protein>
    <submittedName>
        <fullName evidence="11">TonB-dependent receptor</fullName>
    </submittedName>
</protein>
<feature type="domain" description="TonB-dependent receptor plug" evidence="10">
    <location>
        <begin position="113"/>
        <end position="219"/>
    </location>
</feature>
<dbReference type="PANTHER" id="PTHR30069">
    <property type="entry name" value="TONB-DEPENDENT OUTER MEMBRANE RECEPTOR"/>
    <property type="match status" value="1"/>
</dbReference>
<evidence type="ECO:0000256" key="7">
    <source>
        <dbReference type="ARBA" id="ARBA00023237"/>
    </source>
</evidence>
<dbReference type="NCBIfam" id="TIGR04057">
    <property type="entry name" value="SusC_RagA_signa"/>
    <property type="match status" value="1"/>
</dbReference>
<evidence type="ECO:0000256" key="5">
    <source>
        <dbReference type="ARBA" id="ARBA00022729"/>
    </source>
</evidence>
<dbReference type="InterPro" id="IPR012910">
    <property type="entry name" value="Plug_dom"/>
</dbReference>
<gene>
    <name evidence="11" type="ORF">JKP34_10750</name>
</gene>